<reference evidence="1 2" key="1">
    <citation type="submission" date="2019-07" db="EMBL/GenBank/DDBJ databases">
        <title>The First High-Quality Draft Genome Sequence of the Causal Agent of the Current Panama Disease Epidemic.</title>
        <authorList>
            <person name="Warmington R.J."/>
            <person name="Kay W."/>
            <person name="Jeffries A."/>
            <person name="Bebber D."/>
            <person name="Moore K."/>
            <person name="Studholme D.J."/>
        </authorList>
    </citation>
    <scope>NUCLEOTIDE SEQUENCE [LARGE SCALE GENOMIC DNA]</scope>
    <source>
        <strain evidence="1 2">TR4</strain>
    </source>
</reference>
<proteinExistence type="predicted"/>
<evidence type="ECO:0000313" key="1">
    <source>
        <dbReference type="EMBL" id="TXC00750.1"/>
    </source>
</evidence>
<dbReference type="Proteomes" id="UP000321331">
    <property type="component" value="Unassembled WGS sequence"/>
</dbReference>
<organism evidence="1 2">
    <name type="scientific">Fusarium oxysporum f. sp. cubense</name>
    <dbReference type="NCBI Taxonomy" id="61366"/>
    <lineage>
        <taxon>Eukaryota</taxon>
        <taxon>Fungi</taxon>
        <taxon>Dikarya</taxon>
        <taxon>Ascomycota</taxon>
        <taxon>Pezizomycotina</taxon>
        <taxon>Sordariomycetes</taxon>
        <taxon>Hypocreomycetidae</taxon>
        <taxon>Hypocreales</taxon>
        <taxon>Nectriaceae</taxon>
        <taxon>Fusarium</taxon>
        <taxon>Fusarium oxysporum species complex</taxon>
    </lineage>
</organism>
<name>A0A5C6SQL7_FUSOC</name>
<accession>A0A5C6SQL7</accession>
<sequence length="121" mass="13427">MIGYASTSESIVVCKGVGSAWCTAQAASAGYQGPAKILEREIFGSGPLKFQSFRSPRSEIAMELAVQLSLQQFCPDDQSPKEQKVLNQQTTTHQLTVFASTINFIDHHFSRYPKVRMRQAD</sequence>
<dbReference type="EMBL" id="VMNF01000009">
    <property type="protein sequence ID" value="TXC00750.1"/>
    <property type="molecule type" value="Genomic_DNA"/>
</dbReference>
<dbReference type="AlphaFoldDB" id="A0A5C6SQL7"/>
<protein>
    <submittedName>
        <fullName evidence="1">Uncharacterized protein</fullName>
    </submittedName>
</protein>
<evidence type="ECO:0000313" key="2">
    <source>
        <dbReference type="Proteomes" id="UP000321331"/>
    </source>
</evidence>
<comment type="caution">
    <text evidence="1">The sequence shown here is derived from an EMBL/GenBank/DDBJ whole genome shotgun (WGS) entry which is preliminary data.</text>
</comment>
<gene>
    <name evidence="1" type="ORF">FocTR4_00009034</name>
</gene>